<gene>
    <name evidence="21" type="ORF">QTG54_004507</name>
</gene>
<evidence type="ECO:0000256" key="12">
    <source>
        <dbReference type="ARBA" id="ARBA00022786"/>
    </source>
</evidence>
<evidence type="ECO:0000256" key="2">
    <source>
        <dbReference type="ARBA" id="ARBA00004585"/>
    </source>
</evidence>
<dbReference type="EC" id="2.3.2.27" evidence="5"/>
<dbReference type="PANTHER" id="PTHR23350:SF0">
    <property type="entry name" value="PEROXISOME BIOGENESIS FACTOR 10"/>
    <property type="match status" value="1"/>
</dbReference>
<dbReference type="PROSITE" id="PS00518">
    <property type="entry name" value="ZF_RING_1"/>
    <property type="match status" value="1"/>
</dbReference>
<dbReference type="Pfam" id="PF13639">
    <property type="entry name" value="zf-RING_2"/>
    <property type="match status" value="1"/>
</dbReference>
<evidence type="ECO:0000256" key="9">
    <source>
        <dbReference type="ARBA" id="ARBA00022692"/>
    </source>
</evidence>
<organism evidence="21 22">
    <name type="scientific">Skeletonema marinoi</name>
    <dbReference type="NCBI Taxonomy" id="267567"/>
    <lineage>
        <taxon>Eukaryota</taxon>
        <taxon>Sar</taxon>
        <taxon>Stramenopiles</taxon>
        <taxon>Ochrophyta</taxon>
        <taxon>Bacillariophyta</taxon>
        <taxon>Coscinodiscophyceae</taxon>
        <taxon>Thalassiosirophycidae</taxon>
        <taxon>Thalassiosirales</taxon>
        <taxon>Skeletonemataceae</taxon>
        <taxon>Skeletonema</taxon>
        <taxon>Skeletonema marinoi-dohrnii complex</taxon>
    </lineage>
</organism>
<keyword evidence="9" id="KW-0812">Transmembrane</keyword>
<feature type="domain" description="RING-type" evidence="20">
    <location>
        <begin position="502"/>
        <end position="542"/>
    </location>
</feature>
<evidence type="ECO:0000256" key="11">
    <source>
        <dbReference type="ARBA" id="ARBA00022771"/>
    </source>
</evidence>
<feature type="region of interest" description="Disordered" evidence="19">
    <location>
        <begin position="1"/>
        <end position="36"/>
    </location>
</feature>
<evidence type="ECO:0000256" key="19">
    <source>
        <dbReference type="SAM" id="MobiDB-lite"/>
    </source>
</evidence>
<name>A0AAD8YHD3_9STRA</name>
<keyword evidence="17" id="KW-0576">Peroxisome</keyword>
<dbReference type="CDD" id="cd16527">
    <property type="entry name" value="RING-HC_PEX10"/>
    <property type="match status" value="1"/>
</dbReference>
<evidence type="ECO:0000256" key="5">
    <source>
        <dbReference type="ARBA" id="ARBA00012483"/>
    </source>
</evidence>
<evidence type="ECO:0000313" key="21">
    <source>
        <dbReference type="EMBL" id="KAK1745216.1"/>
    </source>
</evidence>
<keyword evidence="12" id="KW-0833">Ubl conjugation pathway</keyword>
<feature type="compositionally biased region" description="Polar residues" evidence="19">
    <location>
        <begin position="272"/>
        <end position="281"/>
    </location>
</feature>
<keyword evidence="10" id="KW-0479">Metal-binding</keyword>
<comment type="pathway">
    <text evidence="3">Protein modification; protein ubiquitination.</text>
</comment>
<sequence length="557" mass="62346">MMAAENSGSDNVAAERSSRPLMMPPIGGSNTSAGEASAPVPDVLLSLAKDDRYVSEVFSLLSQAIVPFASIFFVPRRSSDRFGRGILEDDGKQFIERIRPELNLLASILVQSATFVFYTRNLGGGAQVNDVGVQRSIGMEALNLSYRLPHGKNRGTALSQNVSVLRRVKNRMISTLFQMNAWHRLLFLQTVVPYIINRVGRGGWSQDLNGLISTLLETCGLRRPNEIATDRTIRREGPESNNESDDSTFRNDDMLRGSARRRLFLEQRRRMMNSSNDNQRSPLFASEDSGDNEGTNTVQQNEVQRNNASLSETSENTTALAQRWNQLSRLSWEITRRISNAITSTPKTYGSIESQDKYTNIIKWLLRLHLAVFYWSGVYPTITHRIAGAKIHDGAIVANRPSYKPIAALIFLQAASALLQTAASASIEVAHKLQIAYFRWNRRGSTQGQRRISFNETESERAEYLDLVEARVPGIDSSSKESMTFSKKKSKSSKASESHHPCGICLNERIHSAAPSKCGHVFCWNCILHWVVNVREECPLCRASTRPQDVVPLYNYA</sequence>
<evidence type="ECO:0000256" key="10">
    <source>
        <dbReference type="ARBA" id="ARBA00022723"/>
    </source>
</evidence>
<comment type="caution">
    <text evidence="21">The sequence shown here is derived from an EMBL/GenBank/DDBJ whole genome shotgun (WGS) entry which is preliminary data.</text>
</comment>
<feature type="compositionally biased region" description="Polar residues" evidence="19">
    <location>
        <begin position="1"/>
        <end position="10"/>
    </location>
</feature>
<keyword evidence="14" id="KW-0653">Protein transport</keyword>
<keyword evidence="8" id="KW-0808">Transferase</keyword>
<feature type="compositionally biased region" description="Polar residues" evidence="19">
    <location>
        <begin position="292"/>
        <end position="317"/>
    </location>
</feature>
<dbReference type="EMBL" id="JATAAI010000006">
    <property type="protein sequence ID" value="KAK1745216.1"/>
    <property type="molecule type" value="Genomic_DNA"/>
</dbReference>
<dbReference type="AlphaFoldDB" id="A0AAD8YHD3"/>
<keyword evidence="6" id="KW-0813">Transport</keyword>
<dbReference type="PROSITE" id="PS50089">
    <property type="entry name" value="ZF_RING_2"/>
    <property type="match status" value="1"/>
</dbReference>
<evidence type="ECO:0000256" key="13">
    <source>
        <dbReference type="ARBA" id="ARBA00022833"/>
    </source>
</evidence>
<dbReference type="InterPro" id="IPR013083">
    <property type="entry name" value="Znf_RING/FYVE/PHD"/>
</dbReference>
<keyword evidence="15" id="KW-1133">Transmembrane helix</keyword>
<evidence type="ECO:0000313" key="22">
    <source>
        <dbReference type="Proteomes" id="UP001224775"/>
    </source>
</evidence>
<keyword evidence="13" id="KW-0862">Zinc</keyword>
<dbReference type="GO" id="GO:0005778">
    <property type="term" value="C:peroxisomal membrane"/>
    <property type="evidence" value="ECO:0007669"/>
    <property type="project" value="UniProtKB-SubCell"/>
</dbReference>
<proteinExistence type="inferred from homology"/>
<protein>
    <recommendedName>
        <fullName evidence="5">RING-type E3 ubiquitin transferase</fullName>
        <ecNumber evidence="5">2.3.2.27</ecNumber>
    </recommendedName>
</protein>
<dbReference type="PANTHER" id="PTHR23350">
    <property type="entry name" value="PEROXISOME ASSEMBLY PROTEIN 10"/>
    <property type="match status" value="1"/>
</dbReference>
<keyword evidence="22" id="KW-1185">Reference proteome</keyword>
<dbReference type="SUPFAM" id="SSF57850">
    <property type="entry name" value="RING/U-box"/>
    <property type="match status" value="1"/>
</dbReference>
<evidence type="ECO:0000256" key="15">
    <source>
        <dbReference type="ARBA" id="ARBA00022989"/>
    </source>
</evidence>
<dbReference type="GO" id="GO:0061630">
    <property type="term" value="F:ubiquitin protein ligase activity"/>
    <property type="evidence" value="ECO:0007669"/>
    <property type="project" value="UniProtKB-EC"/>
</dbReference>
<accession>A0AAD8YHD3</accession>
<dbReference type="InterPro" id="IPR017907">
    <property type="entry name" value="Znf_RING_CS"/>
</dbReference>
<evidence type="ECO:0000256" key="6">
    <source>
        <dbReference type="ARBA" id="ARBA00022448"/>
    </source>
</evidence>
<dbReference type="GO" id="GO:0016558">
    <property type="term" value="P:protein import into peroxisome matrix"/>
    <property type="evidence" value="ECO:0007669"/>
    <property type="project" value="InterPro"/>
</dbReference>
<evidence type="ECO:0000256" key="7">
    <source>
        <dbReference type="ARBA" id="ARBA00022593"/>
    </source>
</evidence>
<dbReference type="InterPro" id="IPR025654">
    <property type="entry name" value="PEX2/10"/>
</dbReference>
<keyword evidence="11 18" id="KW-0863">Zinc-finger</keyword>
<evidence type="ECO:0000256" key="3">
    <source>
        <dbReference type="ARBA" id="ARBA00004906"/>
    </source>
</evidence>
<reference evidence="21" key="1">
    <citation type="submission" date="2023-06" db="EMBL/GenBank/DDBJ databases">
        <title>Survivors Of The Sea: Transcriptome response of Skeletonema marinoi to long-term dormancy.</title>
        <authorList>
            <person name="Pinder M.I.M."/>
            <person name="Kourtchenko O."/>
            <person name="Robertson E.K."/>
            <person name="Larsson T."/>
            <person name="Maumus F."/>
            <person name="Osuna-Cruz C.M."/>
            <person name="Vancaester E."/>
            <person name="Stenow R."/>
            <person name="Vandepoele K."/>
            <person name="Ploug H."/>
            <person name="Bruchert V."/>
            <person name="Godhe A."/>
            <person name="Topel M."/>
        </authorList>
    </citation>
    <scope>NUCLEOTIDE SEQUENCE</scope>
    <source>
        <strain evidence="21">R05AC</strain>
    </source>
</reference>
<feature type="region of interest" description="Disordered" evidence="19">
    <location>
        <begin position="477"/>
        <end position="500"/>
    </location>
</feature>
<dbReference type="SMART" id="SM00184">
    <property type="entry name" value="RING"/>
    <property type="match status" value="1"/>
</dbReference>
<evidence type="ECO:0000256" key="16">
    <source>
        <dbReference type="ARBA" id="ARBA00023136"/>
    </source>
</evidence>
<evidence type="ECO:0000256" key="14">
    <source>
        <dbReference type="ARBA" id="ARBA00022927"/>
    </source>
</evidence>
<comment type="catalytic activity">
    <reaction evidence="1">
        <text>S-ubiquitinyl-[E2 ubiquitin-conjugating enzyme]-L-cysteine + [acceptor protein]-L-lysine = [E2 ubiquitin-conjugating enzyme]-L-cysteine + N(6)-ubiquitinyl-[acceptor protein]-L-lysine.</text>
        <dbReference type="EC" id="2.3.2.27"/>
    </reaction>
</comment>
<evidence type="ECO:0000259" key="20">
    <source>
        <dbReference type="PROSITE" id="PS50089"/>
    </source>
</evidence>
<dbReference type="Proteomes" id="UP001224775">
    <property type="component" value="Unassembled WGS sequence"/>
</dbReference>
<comment type="subcellular location">
    <subcellularLocation>
        <location evidence="2">Peroxisome membrane</location>
        <topology evidence="2">Multi-pass membrane protein</topology>
    </subcellularLocation>
</comment>
<evidence type="ECO:0000256" key="17">
    <source>
        <dbReference type="ARBA" id="ARBA00023140"/>
    </source>
</evidence>
<evidence type="ECO:0000256" key="1">
    <source>
        <dbReference type="ARBA" id="ARBA00000900"/>
    </source>
</evidence>
<keyword evidence="16" id="KW-0472">Membrane</keyword>
<dbReference type="InterPro" id="IPR001841">
    <property type="entry name" value="Znf_RING"/>
</dbReference>
<dbReference type="GO" id="GO:0008270">
    <property type="term" value="F:zinc ion binding"/>
    <property type="evidence" value="ECO:0007669"/>
    <property type="project" value="UniProtKB-KW"/>
</dbReference>
<evidence type="ECO:0000256" key="8">
    <source>
        <dbReference type="ARBA" id="ARBA00022679"/>
    </source>
</evidence>
<evidence type="ECO:0000256" key="4">
    <source>
        <dbReference type="ARBA" id="ARBA00008704"/>
    </source>
</evidence>
<feature type="region of interest" description="Disordered" evidence="19">
    <location>
        <begin position="270"/>
        <end position="317"/>
    </location>
</feature>
<comment type="similarity">
    <text evidence="4">Belongs to the pex2/pex10/pex12 family.</text>
</comment>
<dbReference type="Gene3D" id="3.30.40.10">
    <property type="entry name" value="Zinc/RING finger domain, C3HC4 (zinc finger)"/>
    <property type="match status" value="1"/>
</dbReference>
<evidence type="ECO:0000256" key="18">
    <source>
        <dbReference type="PROSITE-ProRule" id="PRU00175"/>
    </source>
</evidence>
<feature type="region of interest" description="Disordered" evidence="19">
    <location>
        <begin position="227"/>
        <end position="252"/>
    </location>
</feature>
<feature type="compositionally biased region" description="Basic and acidic residues" evidence="19">
    <location>
        <begin position="227"/>
        <end position="238"/>
    </location>
</feature>
<keyword evidence="7" id="KW-0962">Peroxisome biogenesis</keyword>